<keyword evidence="3" id="KW-1185">Reference proteome</keyword>
<accession>A0A848IAK0</accession>
<comment type="caution">
    <text evidence="2">The sequence shown here is derived from an EMBL/GenBank/DDBJ whole genome shotgun (WGS) entry which is preliminary data.</text>
</comment>
<organism evidence="2 3">
    <name type="scientific">Paraburkholderia polaris</name>
    <dbReference type="NCBI Taxonomy" id="2728848"/>
    <lineage>
        <taxon>Bacteria</taxon>
        <taxon>Pseudomonadati</taxon>
        <taxon>Pseudomonadota</taxon>
        <taxon>Betaproteobacteria</taxon>
        <taxon>Burkholderiales</taxon>
        <taxon>Burkholderiaceae</taxon>
        <taxon>Paraburkholderia</taxon>
    </lineage>
</organism>
<protein>
    <submittedName>
        <fullName evidence="2">Uncharacterized protein</fullName>
    </submittedName>
</protein>
<name>A0A848IAK0_9BURK</name>
<evidence type="ECO:0000313" key="2">
    <source>
        <dbReference type="EMBL" id="NML98419.1"/>
    </source>
</evidence>
<reference evidence="2 3" key="1">
    <citation type="submission" date="2020-04" db="EMBL/GenBank/DDBJ databases">
        <title>Paraburkholderia sp. RP-4-7 isolated from soil.</title>
        <authorList>
            <person name="Dahal R.H."/>
        </authorList>
    </citation>
    <scope>NUCLEOTIDE SEQUENCE [LARGE SCALE GENOMIC DNA]</scope>
    <source>
        <strain evidence="2 3">RP-4-7</strain>
    </source>
</reference>
<evidence type="ECO:0000256" key="1">
    <source>
        <dbReference type="SAM" id="MobiDB-lite"/>
    </source>
</evidence>
<dbReference type="Proteomes" id="UP000544134">
    <property type="component" value="Unassembled WGS sequence"/>
</dbReference>
<dbReference type="EMBL" id="JABBGJ010000009">
    <property type="protein sequence ID" value="NML98419.1"/>
    <property type="molecule type" value="Genomic_DNA"/>
</dbReference>
<dbReference type="AlphaFoldDB" id="A0A848IAK0"/>
<feature type="region of interest" description="Disordered" evidence="1">
    <location>
        <begin position="1"/>
        <end position="20"/>
    </location>
</feature>
<dbReference type="RefSeq" id="WP_169485463.1">
    <property type="nucleotide sequence ID" value="NZ_JABBGJ010000009.1"/>
</dbReference>
<evidence type="ECO:0000313" key="3">
    <source>
        <dbReference type="Proteomes" id="UP000544134"/>
    </source>
</evidence>
<proteinExistence type="predicted"/>
<sequence>MAESTGTVTSSRTVNGGTSSIAMGAYDEQIEANQGKQFEGCPCFIETEDGRTFSGRLDSGRLLSRVYTETSGKYTVLWSDEALGKQQGN</sequence>
<gene>
    <name evidence="2" type="ORF">HHL24_10695</name>
</gene>